<organism evidence="1 2">
    <name type="scientific">Caerostris extrusa</name>
    <name type="common">Bark spider</name>
    <name type="synonym">Caerostris bankana</name>
    <dbReference type="NCBI Taxonomy" id="172846"/>
    <lineage>
        <taxon>Eukaryota</taxon>
        <taxon>Metazoa</taxon>
        <taxon>Ecdysozoa</taxon>
        <taxon>Arthropoda</taxon>
        <taxon>Chelicerata</taxon>
        <taxon>Arachnida</taxon>
        <taxon>Araneae</taxon>
        <taxon>Araneomorphae</taxon>
        <taxon>Entelegynae</taxon>
        <taxon>Araneoidea</taxon>
        <taxon>Araneidae</taxon>
        <taxon>Caerostris</taxon>
    </lineage>
</organism>
<proteinExistence type="predicted"/>
<comment type="caution">
    <text evidence="1">The sequence shown here is derived from an EMBL/GenBank/DDBJ whole genome shotgun (WGS) entry which is preliminary data.</text>
</comment>
<accession>A0AAV4YC84</accession>
<dbReference type="AlphaFoldDB" id="A0AAV4YC84"/>
<keyword evidence="2" id="KW-1185">Reference proteome</keyword>
<sequence length="92" mass="10437">MGCRVNGRRRRKVLLTAEVSVFPKKTRGVQGEGQSPCNIWKQAILNRSLHPNFHPILPKVTSGRILPLPFSRPHSCPSSMSDNFRFIRDDVV</sequence>
<protein>
    <submittedName>
        <fullName evidence="1">Uncharacterized protein</fullName>
    </submittedName>
</protein>
<gene>
    <name evidence="1" type="ORF">CEXT_291871</name>
</gene>
<evidence type="ECO:0000313" key="1">
    <source>
        <dbReference type="EMBL" id="GIZ04827.1"/>
    </source>
</evidence>
<dbReference type="Proteomes" id="UP001054945">
    <property type="component" value="Unassembled WGS sequence"/>
</dbReference>
<name>A0AAV4YC84_CAEEX</name>
<dbReference type="EMBL" id="BPLR01019148">
    <property type="protein sequence ID" value="GIZ04827.1"/>
    <property type="molecule type" value="Genomic_DNA"/>
</dbReference>
<evidence type="ECO:0000313" key="2">
    <source>
        <dbReference type="Proteomes" id="UP001054945"/>
    </source>
</evidence>
<reference evidence="1 2" key="1">
    <citation type="submission" date="2021-06" db="EMBL/GenBank/DDBJ databases">
        <title>Caerostris extrusa draft genome.</title>
        <authorList>
            <person name="Kono N."/>
            <person name="Arakawa K."/>
        </authorList>
    </citation>
    <scope>NUCLEOTIDE SEQUENCE [LARGE SCALE GENOMIC DNA]</scope>
</reference>